<protein>
    <submittedName>
        <fullName evidence="4">TetR family transcriptional regulator</fullName>
    </submittedName>
</protein>
<feature type="DNA-binding region" description="H-T-H motif" evidence="2">
    <location>
        <begin position="31"/>
        <end position="50"/>
    </location>
</feature>
<comment type="caution">
    <text evidence="4">The sequence shown here is derived from an EMBL/GenBank/DDBJ whole genome shotgun (WGS) entry which is preliminary data.</text>
</comment>
<keyword evidence="1 2" id="KW-0238">DNA-binding</keyword>
<dbReference type="Pfam" id="PF00440">
    <property type="entry name" value="TetR_N"/>
    <property type="match status" value="1"/>
</dbReference>
<dbReference type="PROSITE" id="PS50977">
    <property type="entry name" value="HTH_TETR_2"/>
    <property type="match status" value="1"/>
</dbReference>
<dbReference type="InterPro" id="IPR001647">
    <property type="entry name" value="HTH_TetR"/>
</dbReference>
<dbReference type="OrthoDB" id="5068503at2"/>
<dbReference type="Proteomes" id="UP000277671">
    <property type="component" value="Unassembled WGS sequence"/>
</dbReference>
<name>A0A495JT58_9ACTN</name>
<dbReference type="InterPro" id="IPR009057">
    <property type="entry name" value="Homeodomain-like_sf"/>
</dbReference>
<dbReference type="SUPFAM" id="SSF46689">
    <property type="entry name" value="Homeodomain-like"/>
    <property type="match status" value="1"/>
</dbReference>
<evidence type="ECO:0000256" key="1">
    <source>
        <dbReference type="ARBA" id="ARBA00023125"/>
    </source>
</evidence>
<dbReference type="SUPFAM" id="SSF48498">
    <property type="entry name" value="Tetracyclin repressor-like, C-terminal domain"/>
    <property type="match status" value="1"/>
</dbReference>
<proteinExistence type="predicted"/>
<keyword evidence="5" id="KW-1185">Reference proteome</keyword>
<sequence length="198" mass="20678">MPRGVAIPEPRQHLFAALEQVIAKDGPSRLTGRAVTREAGVATGLLYAHFANFDDFLCGYGVDRTFQISSEVAGLPGRAGSGTVAGNLFDAVLATPPRTLLALTRLMVFRPDLVANIEAVLGTGTAGLQAVERAIAGYLTAEQQLGRVPTEADTEALALAVVGVLHHVALTEETGSTAQTRIRRAMATLTDGFPAVAS</sequence>
<evidence type="ECO:0000313" key="4">
    <source>
        <dbReference type="EMBL" id="RKR92180.1"/>
    </source>
</evidence>
<dbReference type="RefSeq" id="WP_121160219.1">
    <property type="nucleotide sequence ID" value="NZ_RBKT01000001.1"/>
</dbReference>
<dbReference type="Gene3D" id="1.10.357.10">
    <property type="entry name" value="Tetracycline Repressor, domain 2"/>
    <property type="match status" value="1"/>
</dbReference>
<feature type="domain" description="HTH tetR-type" evidence="3">
    <location>
        <begin position="8"/>
        <end position="68"/>
    </location>
</feature>
<dbReference type="AlphaFoldDB" id="A0A495JT58"/>
<gene>
    <name evidence="4" type="ORF">BDK92_6614</name>
</gene>
<dbReference type="InterPro" id="IPR036271">
    <property type="entry name" value="Tet_transcr_reg_TetR-rel_C_sf"/>
</dbReference>
<accession>A0A495JT58</accession>
<evidence type="ECO:0000256" key="2">
    <source>
        <dbReference type="PROSITE-ProRule" id="PRU00335"/>
    </source>
</evidence>
<dbReference type="EMBL" id="RBKT01000001">
    <property type="protein sequence ID" value="RKR92180.1"/>
    <property type="molecule type" value="Genomic_DNA"/>
</dbReference>
<dbReference type="GO" id="GO:0003677">
    <property type="term" value="F:DNA binding"/>
    <property type="evidence" value="ECO:0007669"/>
    <property type="project" value="UniProtKB-UniRule"/>
</dbReference>
<organism evidence="4 5">
    <name type="scientific">Micromonospora pisi</name>
    <dbReference type="NCBI Taxonomy" id="589240"/>
    <lineage>
        <taxon>Bacteria</taxon>
        <taxon>Bacillati</taxon>
        <taxon>Actinomycetota</taxon>
        <taxon>Actinomycetes</taxon>
        <taxon>Micromonosporales</taxon>
        <taxon>Micromonosporaceae</taxon>
        <taxon>Micromonospora</taxon>
    </lineage>
</organism>
<evidence type="ECO:0000313" key="5">
    <source>
        <dbReference type="Proteomes" id="UP000277671"/>
    </source>
</evidence>
<evidence type="ECO:0000259" key="3">
    <source>
        <dbReference type="PROSITE" id="PS50977"/>
    </source>
</evidence>
<reference evidence="4 5" key="1">
    <citation type="submission" date="2018-10" db="EMBL/GenBank/DDBJ databases">
        <title>Sequencing the genomes of 1000 actinobacteria strains.</title>
        <authorList>
            <person name="Klenk H.-P."/>
        </authorList>
    </citation>
    <scope>NUCLEOTIDE SEQUENCE [LARGE SCALE GENOMIC DNA]</scope>
    <source>
        <strain evidence="4 5">DSM 45175</strain>
    </source>
</reference>